<feature type="region of interest" description="Disordered" evidence="1">
    <location>
        <begin position="97"/>
        <end position="151"/>
    </location>
</feature>
<reference evidence="2 3" key="1">
    <citation type="submission" date="2015-05" db="EMBL/GenBank/DDBJ databases">
        <title>Draft Genome assembly of Streptomyces showdoensis.</title>
        <authorList>
            <person name="Thapa K.K."/>
            <person name="Metsa-Ketela M."/>
        </authorList>
    </citation>
    <scope>NUCLEOTIDE SEQUENCE [LARGE SCALE GENOMIC DNA]</scope>
    <source>
        <strain evidence="2 3">ATCC 15227</strain>
    </source>
</reference>
<dbReference type="EMBL" id="LAQS01000070">
    <property type="protein sequence ID" value="KKZ70024.1"/>
    <property type="molecule type" value="Genomic_DNA"/>
</dbReference>
<evidence type="ECO:0000313" key="2">
    <source>
        <dbReference type="EMBL" id="KKZ70024.1"/>
    </source>
</evidence>
<evidence type="ECO:0000313" key="3">
    <source>
        <dbReference type="Proteomes" id="UP000265325"/>
    </source>
</evidence>
<keyword evidence="3" id="KW-1185">Reference proteome</keyword>
<feature type="compositionally biased region" description="Gly residues" evidence="1">
    <location>
        <begin position="125"/>
        <end position="142"/>
    </location>
</feature>
<feature type="compositionally biased region" description="Basic residues" evidence="1">
    <location>
        <begin position="106"/>
        <end position="121"/>
    </location>
</feature>
<protein>
    <submittedName>
        <fullName evidence="2">Uncharacterized protein</fullName>
    </submittedName>
</protein>
<feature type="region of interest" description="Disordered" evidence="1">
    <location>
        <begin position="1"/>
        <end position="53"/>
    </location>
</feature>
<evidence type="ECO:0000256" key="1">
    <source>
        <dbReference type="SAM" id="MobiDB-lite"/>
    </source>
</evidence>
<gene>
    <name evidence="2" type="ORF">VO63_30935</name>
</gene>
<feature type="compositionally biased region" description="Basic and acidic residues" evidence="1">
    <location>
        <begin position="13"/>
        <end position="26"/>
    </location>
</feature>
<dbReference type="Proteomes" id="UP000265325">
    <property type="component" value="Unassembled WGS sequence"/>
</dbReference>
<name>A0A2P2GES7_STREW</name>
<accession>A0A2P2GES7</accession>
<feature type="compositionally biased region" description="Basic and acidic residues" evidence="1">
    <location>
        <begin position="40"/>
        <end position="53"/>
    </location>
</feature>
<comment type="caution">
    <text evidence="2">The sequence shown here is derived from an EMBL/GenBank/DDBJ whole genome shotgun (WGS) entry which is preliminary data.</text>
</comment>
<proteinExistence type="predicted"/>
<dbReference type="AlphaFoldDB" id="A0A2P2GES7"/>
<organism evidence="2 3">
    <name type="scientific">Streptomyces showdoensis</name>
    <dbReference type="NCBI Taxonomy" id="68268"/>
    <lineage>
        <taxon>Bacteria</taxon>
        <taxon>Bacillati</taxon>
        <taxon>Actinomycetota</taxon>
        <taxon>Actinomycetes</taxon>
        <taxon>Kitasatosporales</taxon>
        <taxon>Streptomycetaceae</taxon>
        <taxon>Streptomyces</taxon>
    </lineage>
</organism>
<sequence>MAEALDGWSADRPTAERARAGAEHPEPASLLPSLGLVHPEAGHGPEEERDRLFRARAGPLGESAEERPVMLVPDDLHAADAGSFRLHDHLPRRAREDGRGLAISRHATRTRRNSRIRRARAGWRGPAGAGRGGSGAAAGGPDGVRSPGPRP</sequence>